<comment type="similarity">
    <text evidence="1">Belongs to the myoviridae tail sheath protein family.</text>
</comment>
<organism evidence="5 6">
    <name type="scientific">Haemophilus sputorum</name>
    <dbReference type="NCBI Taxonomy" id="1078480"/>
    <lineage>
        <taxon>Bacteria</taxon>
        <taxon>Pseudomonadati</taxon>
        <taxon>Pseudomonadota</taxon>
        <taxon>Gammaproteobacteria</taxon>
        <taxon>Pasteurellales</taxon>
        <taxon>Pasteurellaceae</taxon>
        <taxon>Haemophilus</taxon>
    </lineage>
</organism>
<dbReference type="PANTHER" id="PTHR35861">
    <property type="match status" value="1"/>
</dbReference>
<dbReference type="RefSeq" id="WP_111402114.1">
    <property type="nucleotide sequence ID" value="NZ_QEPN01000002.1"/>
</dbReference>
<dbReference type="PANTHER" id="PTHR35861:SF1">
    <property type="entry name" value="PHAGE TAIL SHEATH PROTEIN"/>
    <property type="match status" value="1"/>
</dbReference>
<dbReference type="InterPro" id="IPR035089">
    <property type="entry name" value="Phage_sheath_subtilisin"/>
</dbReference>
<evidence type="ECO:0000256" key="1">
    <source>
        <dbReference type="ARBA" id="ARBA00008005"/>
    </source>
</evidence>
<evidence type="ECO:0000313" key="5">
    <source>
        <dbReference type="EMBL" id="RDE73067.1"/>
    </source>
</evidence>
<dbReference type="InterPro" id="IPR052042">
    <property type="entry name" value="Tail_sheath_structural"/>
</dbReference>
<dbReference type="EMBL" id="QEPN01000002">
    <property type="protein sequence ID" value="RDE73067.1"/>
    <property type="molecule type" value="Genomic_DNA"/>
</dbReference>
<feature type="domain" description="Tail sheath protein C-terminal" evidence="3">
    <location>
        <begin position="276"/>
        <end position="375"/>
    </location>
</feature>
<proteinExistence type="inferred from homology"/>
<feature type="domain" description="Tail sheath protein Gp18-like" evidence="4">
    <location>
        <begin position="28"/>
        <end position="86"/>
    </location>
</feature>
<gene>
    <name evidence="5" type="ORF">DPV93_02990</name>
</gene>
<dbReference type="AlphaFoldDB" id="A0A369YJ66"/>
<evidence type="ECO:0000259" key="2">
    <source>
        <dbReference type="Pfam" id="PF04984"/>
    </source>
</evidence>
<protein>
    <submittedName>
        <fullName evidence="5">Phage tail protein</fullName>
    </submittedName>
</protein>
<dbReference type="Pfam" id="PF22671">
    <property type="entry name" value="Gp18_domIII_N"/>
    <property type="match status" value="1"/>
</dbReference>
<dbReference type="InterPro" id="IPR054564">
    <property type="entry name" value="Gp18_domIII_N"/>
</dbReference>
<dbReference type="Pfam" id="PF04984">
    <property type="entry name" value="Phage_sheath_1"/>
    <property type="match status" value="1"/>
</dbReference>
<feature type="domain" description="Tail sheath protein subtilisin-like" evidence="2">
    <location>
        <begin position="109"/>
        <end position="274"/>
    </location>
</feature>
<sequence length="391" mass="42854">MSILDTYLHGVEVIELNTGSQNIKTVATSVIGVVCTADDADETTFPLNTPVLITDPLSLLEKAGKKGTLKRTLNAIGGIVKTPTIIVRVADSQEESTLTANIVGSQENGQYTGLKALLTAQSTVFVKPKLLAVPKLDNQAVATELVSIAKKLNAFAFISDNGAETKEKAVEYARNFNAREAMMIWGDWKSFDTDKAAYDTDYATARAVALQASIDKTQGWHKNISNVVIDGVTGVTKPVSFDINESSTDANFLNEKNITVCLNYEGFRYWGSRTLSSDTRWAFQQATRTAQIVKETIAAAHLWAMDQPMSVGLVKDILEGINNKFRQWKAEGKILDGKAWVDEKSTGDVLKSGKLLIKYDYHWVPSLESLGFTQIVNDEYVMDLANAIAKL</sequence>
<reference evidence="5 6" key="1">
    <citation type="submission" date="2018-05" db="EMBL/GenBank/DDBJ databases">
        <title>Draft Genome Sequences for a Diverse set of 7 Haemophilus Species.</title>
        <authorList>
            <person name="Nichols M."/>
            <person name="Topaz N."/>
            <person name="Wang X."/>
            <person name="Wang X."/>
            <person name="Boxrud D."/>
        </authorList>
    </citation>
    <scope>NUCLEOTIDE SEQUENCE [LARGE SCALE GENOMIC DNA]</scope>
    <source>
        <strain evidence="5 6">C2002001239</strain>
    </source>
</reference>
<evidence type="ECO:0000259" key="3">
    <source>
        <dbReference type="Pfam" id="PF17482"/>
    </source>
</evidence>
<dbReference type="Proteomes" id="UP000253872">
    <property type="component" value="Unassembled WGS sequence"/>
</dbReference>
<evidence type="ECO:0000313" key="6">
    <source>
        <dbReference type="Proteomes" id="UP000253872"/>
    </source>
</evidence>
<dbReference type="Pfam" id="PF17482">
    <property type="entry name" value="Phage_sheath_1C"/>
    <property type="match status" value="1"/>
</dbReference>
<accession>A0A369YJ66</accession>
<comment type="caution">
    <text evidence="5">The sequence shown here is derived from an EMBL/GenBank/DDBJ whole genome shotgun (WGS) entry which is preliminary data.</text>
</comment>
<name>A0A369YJ66_9PAST</name>
<evidence type="ECO:0000259" key="4">
    <source>
        <dbReference type="Pfam" id="PF22671"/>
    </source>
</evidence>
<dbReference type="InterPro" id="IPR020287">
    <property type="entry name" value="Tail_sheath_C"/>
</dbReference>